<dbReference type="Gene3D" id="3.40.50.720">
    <property type="entry name" value="NAD(P)-binding Rossmann-like Domain"/>
    <property type="match status" value="1"/>
</dbReference>
<dbReference type="EMBL" id="WURB01000011">
    <property type="protein sequence ID" value="MXQ12897.1"/>
    <property type="molecule type" value="Genomic_DNA"/>
</dbReference>
<dbReference type="Proteomes" id="UP000436483">
    <property type="component" value="Unassembled WGS sequence"/>
</dbReference>
<dbReference type="OrthoDB" id="9803111at2"/>
<evidence type="ECO:0000259" key="2">
    <source>
        <dbReference type="Pfam" id="PF02719"/>
    </source>
</evidence>
<evidence type="ECO:0000256" key="1">
    <source>
        <dbReference type="ARBA" id="ARBA00007430"/>
    </source>
</evidence>
<keyword evidence="4" id="KW-1185">Reference proteome</keyword>
<dbReference type="Gene3D" id="3.90.25.40">
    <property type="match status" value="1"/>
</dbReference>
<feature type="domain" description="Polysaccharide biosynthesis protein CapD-like" evidence="2">
    <location>
        <begin position="38"/>
        <end position="305"/>
    </location>
</feature>
<dbReference type="PANTHER" id="PTHR43318:SF1">
    <property type="entry name" value="POLYSACCHARIDE BIOSYNTHESIS PROTEIN EPSC-RELATED"/>
    <property type="match status" value="1"/>
</dbReference>
<reference evidence="3 4" key="2">
    <citation type="submission" date="2020-01" db="EMBL/GenBank/DDBJ databases">
        <title>Microvirga sp. nov., an arsenate reduction bacterium isolated from Tibet hotspring sediments.</title>
        <authorList>
            <person name="Xian W.-D."/>
            <person name="Li W.-J."/>
        </authorList>
    </citation>
    <scope>NUCLEOTIDE SEQUENCE [LARGE SCALE GENOMIC DNA]</scope>
    <source>
        <strain evidence="3 4">KCTC 23863</strain>
    </source>
</reference>
<reference evidence="3 4" key="1">
    <citation type="submission" date="2019-12" db="EMBL/GenBank/DDBJ databases">
        <authorList>
            <person name="Yuan C.-G."/>
        </authorList>
    </citation>
    <scope>NUCLEOTIDE SEQUENCE [LARGE SCALE GENOMIC DNA]</scope>
    <source>
        <strain evidence="3 4">KCTC 23863</strain>
    </source>
</reference>
<dbReference type="PANTHER" id="PTHR43318">
    <property type="entry name" value="UDP-N-ACETYLGLUCOSAMINE 4,6-DEHYDRATASE"/>
    <property type="match status" value="1"/>
</dbReference>
<protein>
    <submittedName>
        <fullName evidence="3">Polysaccharide biosynthesis protein</fullName>
    </submittedName>
</protein>
<dbReference type="Pfam" id="PF02719">
    <property type="entry name" value="Polysacc_synt_2"/>
    <property type="match status" value="1"/>
</dbReference>
<dbReference type="InterPro" id="IPR036291">
    <property type="entry name" value="NAD(P)-bd_dom_sf"/>
</dbReference>
<evidence type="ECO:0000313" key="3">
    <source>
        <dbReference type="EMBL" id="MXQ12897.1"/>
    </source>
</evidence>
<dbReference type="InterPro" id="IPR003869">
    <property type="entry name" value="Polysac_CapD-like"/>
</dbReference>
<evidence type="ECO:0000313" key="4">
    <source>
        <dbReference type="Proteomes" id="UP000436483"/>
    </source>
</evidence>
<sequence length="411" mass="45428">MTVPPIHTIATGREGSLFDTDIAAVEERLRDGIKGSRILVVGGAGSIGASTVLQLAKRKPAALHVVDHNENGLAELVRQLRSRPFDWSADDFRTLPLDYGSAAMRHFIGSERPYDLVLNFAALKHVRSEKDPYSTLQMFETNLIKQAKLMTWIGEAGFKGRLFTVSTDKAANPSSMMGATKRVMEHVLFNSSVSHALKGPKVSARFANVAFSNGSLLQGFENRFARREPIAAPMDTRRYFVSLTESGQICAIASVIVPGQSIVVPKLDPEEHLVALDRIAERFIRYHGLEPAIYEDEQSACASVESELKQGRWPLLLTPRDTAGEKPYEEFMTESETSFDLGMPNLEAVSYVAADRQAIDRVLTATSELLNADFGAQPLLTKERLKEIIASVEPSFLETHRDAKANLDQRL</sequence>
<dbReference type="AlphaFoldDB" id="A0A7X3MTD6"/>
<accession>A0A7X3MTD6</accession>
<dbReference type="SUPFAM" id="SSF51735">
    <property type="entry name" value="NAD(P)-binding Rossmann-fold domains"/>
    <property type="match status" value="1"/>
</dbReference>
<organism evidence="3 4">
    <name type="scientific">Microvirga makkahensis</name>
    <dbReference type="NCBI Taxonomy" id="1128670"/>
    <lineage>
        <taxon>Bacteria</taxon>
        <taxon>Pseudomonadati</taxon>
        <taxon>Pseudomonadota</taxon>
        <taxon>Alphaproteobacteria</taxon>
        <taxon>Hyphomicrobiales</taxon>
        <taxon>Methylobacteriaceae</taxon>
        <taxon>Microvirga</taxon>
    </lineage>
</organism>
<dbReference type="RefSeq" id="WP_160885556.1">
    <property type="nucleotide sequence ID" value="NZ_WURB01000011.1"/>
</dbReference>
<proteinExistence type="inferred from homology"/>
<comment type="caution">
    <text evidence="3">The sequence shown here is derived from an EMBL/GenBank/DDBJ whole genome shotgun (WGS) entry which is preliminary data.</text>
</comment>
<gene>
    <name evidence="3" type="ORF">GR328_15795</name>
</gene>
<dbReference type="InterPro" id="IPR051203">
    <property type="entry name" value="Polysaccharide_Synthase-Rel"/>
</dbReference>
<comment type="similarity">
    <text evidence="1">Belongs to the polysaccharide synthase family.</text>
</comment>
<name>A0A7X3MTD6_9HYPH</name>